<protein>
    <submittedName>
        <fullName evidence="6">Crp/Fnr family transcriptional regulator</fullName>
    </submittedName>
</protein>
<dbReference type="InterPro" id="IPR014710">
    <property type="entry name" value="RmlC-like_jellyroll"/>
</dbReference>
<dbReference type="PANTHER" id="PTHR24567">
    <property type="entry name" value="CRP FAMILY TRANSCRIPTIONAL REGULATORY PROTEIN"/>
    <property type="match status" value="1"/>
</dbReference>
<feature type="domain" description="Cyclic nucleotide-binding" evidence="4">
    <location>
        <begin position="14"/>
        <end position="106"/>
    </location>
</feature>
<dbReference type="RefSeq" id="WP_379842335.1">
    <property type="nucleotide sequence ID" value="NZ_JBHSMA010000001.1"/>
</dbReference>
<evidence type="ECO:0000313" key="6">
    <source>
        <dbReference type="EMBL" id="MFC5408949.1"/>
    </source>
</evidence>
<sequence length="230" mass="26011">MKQSKTGCALTNCLFCAFSQEAWLPVLNANRQVQVYAKGETIFTEGTPVTGVYFIDDGLVKIHQSWPSQKQLILNFAGRGDMIGYRALGQDPMFPVTATTLAKTAVCFVDLPFFELALETNPRLTYQLMKFYANALQKAEKRMRNLALMDVKGRVADTLLMLDRRFGRDENGYIDVLLTRQDMAAYAGTTYETFFRMLAELKTGRLVAEEKKKIAILDENRLQSLLHVVS</sequence>
<dbReference type="InterPro" id="IPR000595">
    <property type="entry name" value="cNMP-bd_dom"/>
</dbReference>
<evidence type="ECO:0000256" key="2">
    <source>
        <dbReference type="ARBA" id="ARBA00023125"/>
    </source>
</evidence>
<dbReference type="InterPro" id="IPR036388">
    <property type="entry name" value="WH-like_DNA-bd_sf"/>
</dbReference>
<dbReference type="CDD" id="cd00038">
    <property type="entry name" value="CAP_ED"/>
    <property type="match status" value="1"/>
</dbReference>
<name>A0ABW0I7Y5_9BACT</name>
<dbReference type="Proteomes" id="UP001596106">
    <property type="component" value="Unassembled WGS sequence"/>
</dbReference>
<dbReference type="PANTHER" id="PTHR24567:SF26">
    <property type="entry name" value="REGULATORY PROTEIN YEIL"/>
    <property type="match status" value="1"/>
</dbReference>
<dbReference type="InterPro" id="IPR050397">
    <property type="entry name" value="Env_Response_Regulators"/>
</dbReference>
<proteinExistence type="predicted"/>
<dbReference type="InterPro" id="IPR036390">
    <property type="entry name" value="WH_DNA-bd_sf"/>
</dbReference>
<dbReference type="PROSITE" id="PS50042">
    <property type="entry name" value="CNMP_BINDING_3"/>
    <property type="match status" value="1"/>
</dbReference>
<keyword evidence="1" id="KW-0805">Transcription regulation</keyword>
<evidence type="ECO:0000256" key="3">
    <source>
        <dbReference type="ARBA" id="ARBA00023163"/>
    </source>
</evidence>
<evidence type="ECO:0000256" key="1">
    <source>
        <dbReference type="ARBA" id="ARBA00023015"/>
    </source>
</evidence>
<dbReference type="PROSITE" id="PS51063">
    <property type="entry name" value="HTH_CRP_2"/>
    <property type="match status" value="1"/>
</dbReference>
<keyword evidence="7" id="KW-1185">Reference proteome</keyword>
<evidence type="ECO:0000313" key="7">
    <source>
        <dbReference type="Proteomes" id="UP001596106"/>
    </source>
</evidence>
<dbReference type="SMART" id="SM00419">
    <property type="entry name" value="HTH_CRP"/>
    <property type="match status" value="1"/>
</dbReference>
<keyword evidence="3" id="KW-0804">Transcription</keyword>
<reference evidence="7" key="1">
    <citation type="journal article" date="2019" name="Int. J. Syst. Evol. Microbiol.">
        <title>The Global Catalogue of Microorganisms (GCM) 10K type strain sequencing project: providing services to taxonomists for standard genome sequencing and annotation.</title>
        <authorList>
            <consortium name="The Broad Institute Genomics Platform"/>
            <consortium name="The Broad Institute Genome Sequencing Center for Infectious Disease"/>
            <person name="Wu L."/>
            <person name="Ma J."/>
        </authorList>
    </citation>
    <scope>NUCLEOTIDE SEQUENCE [LARGE SCALE GENOMIC DNA]</scope>
    <source>
        <strain evidence="7">CCUG 55250</strain>
    </source>
</reference>
<dbReference type="Gene3D" id="2.60.120.10">
    <property type="entry name" value="Jelly Rolls"/>
    <property type="match status" value="1"/>
</dbReference>
<dbReference type="Pfam" id="PF13545">
    <property type="entry name" value="HTH_Crp_2"/>
    <property type="match status" value="1"/>
</dbReference>
<accession>A0ABW0I7Y5</accession>
<gene>
    <name evidence="6" type="ORF">ACFPMF_06500</name>
</gene>
<dbReference type="SUPFAM" id="SSF51206">
    <property type="entry name" value="cAMP-binding domain-like"/>
    <property type="match status" value="1"/>
</dbReference>
<keyword evidence="2" id="KW-0238">DNA-binding</keyword>
<dbReference type="SMART" id="SM00100">
    <property type="entry name" value="cNMP"/>
    <property type="match status" value="1"/>
</dbReference>
<dbReference type="SUPFAM" id="SSF46785">
    <property type="entry name" value="Winged helix' DNA-binding domain"/>
    <property type="match status" value="1"/>
</dbReference>
<organism evidence="6 7">
    <name type="scientific">Larkinella bovis</name>
    <dbReference type="NCBI Taxonomy" id="683041"/>
    <lineage>
        <taxon>Bacteria</taxon>
        <taxon>Pseudomonadati</taxon>
        <taxon>Bacteroidota</taxon>
        <taxon>Cytophagia</taxon>
        <taxon>Cytophagales</taxon>
        <taxon>Spirosomataceae</taxon>
        <taxon>Larkinella</taxon>
    </lineage>
</organism>
<evidence type="ECO:0000259" key="4">
    <source>
        <dbReference type="PROSITE" id="PS50042"/>
    </source>
</evidence>
<dbReference type="InterPro" id="IPR012318">
    <property type="entry name" value="HTH_CRP"/>
</dbReference>
<feature type="domain" description="HTH crp-type" evidence="5">
    <location>
        <begin position="149"/>
        <end position="220"/>
    </location>
</feature>
<dbReference type="InterPro" id="IPR018490">
    <property type="entry name" value="cNMP-bd_dom_sf"/>
</dbReference>
<comment type="caution">
    <text evidence="6">The sequence shown here is derived from an EMBL/GenBank/DDBJ whole genome shotgun (WGS) entry which is preliminary data.</text>
</comment>
<dbReference type="Pfam" id="PF00027">
    <property type="entry name" value="cNMP_binding"/>
    <property type="match status" value="1"/>
</dbReference>
<dbReference type="Gene3D" id="1.10.10.10">
    <property type="entry name" value="Winged helix-like DNA-binding domain superfamily/Winged helix DNA-binding domain"/>
    <property type="match status" value="1"/>
</dbReference>
<evidence type="ECO:0000259" key="5">
    <source>
        <dbReference type="PROSITE" id="PS51063"/>
    </source>
</evidence>
<dbReference type="EMBL" id="JBHSMA010000001">
    <property type="protein sequence ID" value="MFC5408949.1"/>
    <property type="molecule type" value="Genomic_DNA"/>
</dbReference>